<dbReference type="GO" id="GO:0050062">
    <property type="term" value="F:long-chain-fatty-acyl-CoA reductase activity"/>
    <property type="evidence" value="ECO:0007669"/>
    <property type="project" value="UniProtKB-EC"/>
</dbReference>
<dbReference type="InterPro" id="IPR016161">
    <property type="entry name" value="Ald_DH/histidinol_DH"/>
</dbReference>
<reference evidence="3 4" key="1">
    <citation type="submission" date="2020-04" db="EMBL/GenBank/DDBJ databases">
        <title>Complete genome of a Psychrophilic, Marine, Gas Vacuolate Bacterium Polaromonas vacuolata KCTC 22033T.</title>
        <authorList>
            <person name="Hwang K."/>
            <person name="Kim K.M."/>
        </authorList>
    </citation>
    <scope>NUCLEOTIDE SEQUENCE [LARGE SCALE GENOMIC DNA]</scope>
    <source>
        <strain evidence="3 4">KCTC 22033</strain>
    </source>
</reference>
<organism evidence="3 4">
    <name type="scientific">Polaromonas vacuolata</name>
    <dbReference type="NCBI Taxonomy" id="37448"/>
    <lineage>
        <taxon>Bacteria</taxon>
        <taxon>Pseudomonadati</taxon>
        <taxon>Pseudomonadota</taxon>
        <taxon>Betaproteobacteria</taxon>
        <taxon>Burkholderiales</taxon>
        <taxon>Comamonadaceae</taxon>
        <taxon>Polaromonas</taxon>
    </lineage>
</organism>
<dbReference type="GO" id="GO:0008218">
    <property type="term" value="P:bioluminescence"/>
    <property type="evidence" value="ECO:0007669"/>
    <property type="project" value="InterPro"/>
</dbReference>
<keyword evidence="4" id="KW-1185">Reference proteome</keyword>
<evidence type="ECO:0000313" key="4">
    <source>
        <dbReference type="Proteomes" id="UP000502041"/>
    </source>
</evidence>
<dbReference type="PIRSF" id="PIRSF009414">
    <property type="entry name" value="LuxC"/>
    <property type="match status" value="1"/>
</dbReference>
<protein>
    <recommendedName>
        <fullName evidence="2">Acyl-CoA reductase</fullName>
        <ecNumber evidence="2">1.2.1.50</ecNumber>
    </recommendedName>
</protein>
<dbReference type="RefSeq" id="WP_168922555.1">
    <property type="nucleotide sequence ID" value="NZ_CP051461.1"/>
</dbReference>
<gene>
    <name evidence="3" type="primary">luxC</name>
    <name evidence="3" type="ORF">HC248_02289</name>
</gene>
<evidence type="ECO:0000256" key="2">
    <source>
        <dbReference type="PIRNR" id="PIRNR009414"/>
    </source>
</evidence>
<proteinExistence type="inferred from homology"/>
<comment type="catalytic activity">
    <reaction evidence="2">
        <text>a long-chain fatty aldehyde + NADP(+) + CoA = a long-chain fatty acyl-CoA + NADPH + H(+)</text>
        <dbReference type="Rhea" id="RHEA:15437"/>
        <dbReference type="ChEBI" id="CHEBI:15378"/>
        <dbReference type="ChEBI" id="CHEBI:17176"/>
        <dbReference type="ChEBI" id="CHEBI:57287"/>
        <dbReference type="ChEBI" id="CHEBI:57783"/>
        <dbReference type="ChEBI" id="CHEBI:58349"/>
        <dbReference type="ChEBI" id="CHEBI:83139"/>
        <dbReference type="EC" id="1.2.1.50"/>
    </reaction>
</comment>
<keyword evidence="2 3" id="KW-0560">Oxidoreductase</keyword>
<dbReference type="InterPro" id="IPR008670">
    <property type="entry name" value="CoA_reduct_LuxC"/>
</dbReference>
<accession>A0A6H2HAS1</accession>
<evidence type="ECO:0000256" key="1">
    <source>
        <dbReference type="ARBA" id="ARBA00022857"/>
    </source>
</evidence>
<dbReference type="AlphaFoldDB" id="A0A6H2HAS1"/>
<comment type="similarity">
    <text evidence="2">Belongs to the LuxC family.</text>
</comment>
<dbReference type="KEGG" id="pvac:HC248_02289"/>
<name>A0A6H2HAS1_9BURK</name>
<dbReference type="EMBL" id="CP051461">
    <property type="protein sequence ID" value="QJC56978.1"/>
    <property type="molecule type" value="Genomic_DNA"/>
</dbReference>
<dbReference type="Proteomes" id="UP000502041">
    <property type="component" value="Chromosome"/>
</dbReference>
<dbReference type="CDD" id="cd07080">
    <property type="entry name" value="ALDH_Acyl-CoA-Red_LuxC"/>
    <property type="match status" value="1"/>
</dbReference>
<dbReference type="Pfam" id="PF05893">
    <property type="entry name" value="LuxC"/>
    <property type="match status" value="1"/>
</dbReference>
<dbReference type="EC" id="1.2.1.50" evidence="2"/>
<sequence length="486" mass="52859">MSTSNIKAGYLPGLTDADVAWHSVSFGSGAEQLDVDMPMLSPAQLTAMAERVRTHSAAHLQSLSTAQIIDIISRAIARLLDKKDVYRLEAERLLPRLTGLAPDMLRLSLSAYLKTFRKPQLQRFVAEDFPNPAQLESFTPRSTGGWSKAVAPDLLVHVWAGNVPGLPLWSLISGLLVRAGNIGKVSSAEPLMASWFARLIVEVEPSLKDCLAVVWWPRDDTTRPAALFSQAEAVLAYGGNQSLDQIRQQVPASTRFLPHGHKLSFAIVSQSALTVRQAQNQARFAALDVARYEQQGCYSPHTIYVARGGAVSPREFAQLLAGELAALEHRFPRRTLLLEDAVSLAKWRQAKEFESVQHSDSSLIGDAAAPWAVAYSELPTSLAPSAMNRTVCVVAVDQMASVIRLIAGQKMYLQSAGVAASPEELFVIASELGAAGVTRICAIGAMTAPEAGWHHDGRFSLLDLVRMVDIEATTEHAAEAFTRYRD</sequence>
<evidence type="ECO:0000313" key="3">
    <source>
        <dbReference type="EMBL" id="QJC56978.1"/>
    </source>
</evidence>
<dbReference type="SUPFAM" id="SSF53720">
    <property type="entry name" value="ALDH-like"/>
    <property type="match status" value="1"/>
</dbReference>
<keyword evidence="1 2" id="KW-0521">NADP</keyword>
<dbReference type="GO" id="GO:0003995">
    <property type="term" value="F:acyl-CoA dehydrogenase activity"/>
    <property type="evidence" value="ECO:0007669"/>
    <property type="project" value="InterPro"/>
</dbReference>